<organism evidence="1 2">
    <name type="scientific">Paractinoplanes deccanensis</name>
    <dbReference type="NCBI Taxonomy" id="113561"/>
    <lineage>
        <taxon>Bacteria</taxon>
        <taxon>Bacillati</taxon>
        <taxon>Actinomycetota</taxon>
        <taxon>Actinomycetes</taxon>
        <taxon>Micromonosporales</taxon>
        <taxon>Micromonosporaceae</taxon>
        <taxon>Paractinoplanes</taxon>
    </lineage>
</organism>
<dbReference type="Proteomes" id="UP000609879">
    <property type="component" value="Unassembled WGS sequence"/>
</dbReference>
<sequence length="81" mass="8894">MSLKEYVTKRFHGVVCNPNKVPQADWGCCGCGAPEMNVYITLGCDYCKASGDGYCWACVESPNWPPEIAAADYTVIPGRER</sequence>
<reference evidence="1 2" key="1">
    <citation type="submission" date="2021-01" db="EMBL/GenBank/DDBJ databases">
        <title>Whole genome shotgun sequence of Actinoplanes deccanensis NBRC 13994.</title>
        <authorList>
            <person name="Komaki H."/>
            <person name="Tamura T."/>
        </authorList>
    </citation>
    <scope>NUCLEOTIDE SEQUENCE [LARGE SCALE GENOMIC DNA]</scope>
    <source>
        <strain evidence="1 2">NBRC 13994</strain>
    </source>
</reference>
<proteinExistence type="predicted"/>
<gene>
    <name evidence="1" type="ORF">Ade02nite_20460</name>
</gene>
<accession>A0ABQ3Y097</accession>
<dbReference type="RefSeq" id="WP_203761327.1">
    <property type="nucleotide sequence ID" value="NZ_BAAABO010000029.1"/>
</dbReference>
<name>A0ABQ3Y097_9ACTN</name>
<dbReference type="EMBL" id="BOMI01000033">
    <property type="protein sequence ID" value="GID73405.1"/>
    <property type="molecule type" value="Genomic_DNA"/>
</dbReference>
<keyword evidence="2" id="KW-1185">Reference proteome</keyword>
<evidence type="ECO:0000313" key="1">
    <source>
        <dbReference type="EMBL" id="GID73405.1"/>
    </source>
</evidence>
<evidence type="ECO:0000313" key="2">
    <source>
        <dbReference type="Proteomes" id="UP000609879"/>
    </source>
</evidence>
<protein>
    <submittedName>
        <fullName evidence="1">Uncharacterized protein</fullName>
    </submittedName>
</protein>
<comment type="caution">
    <text evidence="1">The sequence shown here is derived from an EMBL/GenBank/DDBJ whole genome shotgun (WGS) entry which is preliminary data.</text>
</comment>